<sequence>MATESYFWTEKQDNGNTRLGLNDNGRDDLGQVSFIDVPAVGTKLTNGGKFVAVEAEKAVTDIDSPVDGEIVAVNQKVIDQPELLGSSDKNDNWIVEVKA</sequence>
<reference evidence="4 7" key="1">
    <citation type="submission" date="2022-01" db="EMBL/GenBank/DDBJ databases">
        <title>VMRC isolate genome collection.</title>
        <authorList>
            <person name="France M."/>
            <person name="Rutt L."/>
            <person name="Humphrys M."/>
            <person name="Ravel J."/>
        </authorList>
    </citation>
    <scope>NUCLEOTIDE SEQUENCE</scope>
    <source>
        <strain evidence="5 7">C0030B4</strain>
        <strain evidence="4">C0048A1</strain>
    </source>
</reference>
<keyword evidence="7" id="KW-1185">Reference proteome</keyword>
<dbReference type="GO" id="GO:0005737">
    <property type="term" value="C:cytoplasm"/>
    <property type="evidence" value="ECO:0007669"/>
    <property type="project" value="TreeGrafter"/>
</dbReference>
<dbReference type="InterPro" id="IPR003016">
    <property type="entry name" value="2-oxoA_DH_lipoyl-BS"/>
</dbReference>
<dbReference type="EMBL" id="JAKHPH010000015">
    <property type="protein sequence ID" value="MCZ3667919.1"/>
    <property type="molecule type" value="Genomic_DNA"/>
</dbReference>
<evidence type="ECO:0000313" key="7">
    <source>
        <dbReference type="Proteomes" id="UP001527392"/>
    </source>
</evidence>
<dbReference type="AlphaFoldDB" id="A0AAP3M285"/>
<comment type="similarity">
    <text evidence="1">Belongs to the GcvH family.</text>
</comment>
<dbReference type="EMBL" id="JAKHMS010000011">
    <property type="protein sequence ID" value="MCZ3781572.1"/>
    <property type="molecule type" value="Genomic_DNA"/>
</dbReference>
<dbReference type="InterPro" id="IPR000089">
    <property type="entry name" value="Biotin_lipoyl"/>
</dbReference>
<dbReference type="GO" id="GO:0005960">
    <property type="term" value="C:glycine cleavage complex"/>
    <property type="evidence" value="ECO:0007669"/>
    <property type="project" value="InterPro"/>
</dbReference>
<dbReference type="CDD" id="cd06848">
    <property type="entry name" value="GCS_H"/>
    <property type="match status" value="1"/>
</dbReference>
<evidence type="ECO:0000256" key="1">
    <source>
        <dbReference type="ARBA" id="ARBA00009249"/>
    </source>
</evidence>
<dbReference type="InterPro" id="IPR002930">
    <property type="entry name" value="GCV_H"/>
</dbReference>
<dbReference type="Pfam" id="PF01597">
    <property type="entry name" value="GCV_H"/>
    <property type="match status" value="1"/>
</dbReference>
<dbReference type="GO" id="GO:0009249">
    <property type="term" value="P:protein lipoylation"/>
    <property type="evidence" value="ECO:0007669"/>
    <property type="project" value="TreeGrafter"/>
</dbReference>
<comment type="caution">
    <text evidence="4">The sequence shown here is derived from an EMBL/GenBank/DDBJ whole genome shotgun (WGS) entry which is preliminary data.</text>
</comment>
<dbReference type="PANTHER" id="PTHR11715:SF3">
    <property type="entry name" value="GLYCINE CLEAVAGE SYSTEM H PROTEIN-RELATED"/>
    <property type="match status" value="1"/>
</dbReference>
<dbReference type="PROSITE" id="PS50968">
    <property type="entry name" value="BIOTINYL_LIPOYL"/>
    <property type="match status" value="1"/>
</dbReference>
<dbReference type="PANTHER" id="PTHR11715">
    <property type="entry name" value="GLYCINE CLEAVAGE SYSTEM H PROTEIN"/>
    <property type="match status" value="1"/>
</dbReference>
<proteinExistence type="inferred from homology"/>
<organism evidence="4 6">
    <name type="scientific">Limosilactobacillus vaginalis</name>
    <dbReference type="NCBI Taxonomy" id="1633"/>
    <lineage>
        <taxon>Bacteria</taxon>
        <taxon>Bacillati</taxon>
        <taxon>Bacillota</taxon>
        <taxon>Bacilli</taxon>
        <taxon>Lactobacillales</taxon>
        <taxon>Lactobacillaceae</taxon>
        <taxon>Limosilactobacillus</taxon>
    </lineage>
</organism>
<dbReference type="Gene3D" id="2.40.50.100">
    <property type="match status" value="1"/>
</dbReference>
<evidence type="ECO:0000259" key="3">
    <source>
        <dbReference type="PROSITE" id="PS50968"/>
    </source>
</evidence>
<dbReference type="InterPro" id="IPR033753">
    <property type="entry name" value="GCV_H/Fam206"/>
</dbReference>
<name>A0AAP3M285_9LACO</name>
<dbReference type="GO" id="GO:0019464">
    <property type="term" value="P:glycine decarboxylation via glycine cleavage system"/>
    <property type="evidence" value="ECO:0007669"/>
    <property type="project" value="InterPro"/>
</dbReference>
<protein>
    <submittedName>
        <fullName evidence="4">Glycine cleavage system protein H</fullName>
    </submittedName>
</protein>
<dbReference type="Proteomes" id="UP001527392">
    <property type="component" value="Unassembled WGS sequence"/>
</dbReference>
<dbReference type="Proteomes" id="UP001212401">
    <property type="component" value="Unassembled WGS sequence"/>
</dbReference>
<dbReference type="GeneID" id="75081836"/>
<evidence type="ECO:0000313" key="4">
    <source>
        <dbReference type="EMBL" id="MCZ3667919.1"/>
    </source>
</evidence>
<evidence type="ECO:0000313" key="6">
    <source>
        <dbReference type="Proteomes" id="UP001212401"/>
    </source>
</evidence>
<dbReference type="RefSeq" id="WP_003717676.1">
    <property type="nucleotide sequence ID" value="NZ_CAJFIS010000028.1"/>
</dbReference>
<dbReference type="InterPro" id="IPR011053">
    <property type="entry name" value="Single_hybrid_motif"/>
</dbReference>
<feature type="domain" description="Lipoyl-binding" evidence="3">
    <location>
        <begin position="16"/>
        <end position="98"/>
    </location>
</feature>
<dbReference type="SUPFAM" id="SSF51230">
    <property type="entry name" value="Single hybrid motif"/>
    <property type="match status" value="1"/>
</dbReference>
<keyword evidence="2" id="KW-0450">Lipoyl</keyword>
<evidence type="ECO:0000313" key="5">
    <source>
        <dbReference type="EMBL" id="MCZ3781572.1"/>
    </source>
</evidence>
<evidence type="ECO:0000256" key="2">
    <source>
        <dbReference type="ARBA" id="ARBA00022823"/>
    </source>
</evidence>
<accession>A0AAP3M285</accession>
<dbReference type="PROSITE" id="PS00189">
    <property type="entry name" value="LIPOYL"/>
    <property type="match status" value="1"/>
</dbReference>
<gene>
    <name evidence="5" type="ORF">L2504_05390</name>
    <name evidence="4" type="ORF">L2724_06440</name>
</gene>